<comment type="caution">
    <text evidence="4">The sequence shown here is derived from an EMBL/GenBank/DDBJ whole genome shotgun (WGS) entry which is preliminary data.</text>
</comment>
<evidence type="ECO:0000313" key="5">
    <source>
        <dbReference type="Proteomes" id="UP000320176"/>
    </source>
</evidence>
<dbReference type="EMBL" id="SJPN01000005">
    <property type="protein sequence ID" value="TWU01292.1"/>
    <property type="molecule type" value="Genomic_DNA"/>
</dbReference>
<keyword evidence="5" id="KW-1185">Reference proteome</keyword>
<feature type="region of interest" description="Disordered" evidence="2">
    <location>
        <begin position="357"/>
        <end position="414"/>
    </location>
</feature>
<evidence type="ECO:0000256" key="1">
    <source>
        <dbReference type="SAM" id="Coils"/>
    </source>
</evidence>
<evidence type="ECO:0000256" key="3">
    <source>
        <dbReference type="SAM" id="SignalP"/>
    </source>
</evidence>
<dbReference type="RefSeq" id="WP_146521736.1">
    <property type="nucleotide sequence ID" value="NZ_CP151726.1"/>
</dbReference>
<dbReference type="OrthoDB" id="9817936at2"/>
<feature type="signal peptide" evidence="3">
    <location>
        <begin position="1"/>
        <end position="20"/>
    </location>
</feature>
<accession>A0A5C6AQN8</accession>
<protein>
    <submittedName>
        <fullName evidence="4">Uncharacterized protein</fullName>
    </submittedName>
</protein>
<reference evidence="4 5" key="1">
    <citation type="submission" date="2019-02" db="EMBL/GenBank/DDBJ databases">
        <title>Deep-cultivation of Planctomycetes and their phenomic and genomic characterization uncovers novel biology.</title>
        <authorList>
            <person name="Wiegand S."/>
            <person name="Jogler M."/>
            <person name="Boedeker C."/>
            <person name="Pinto D."/>
            <person name="Vollmers J."/>
            <person name="Rivas-Marin E."/>
            <person name="Kohn T."/>
            <person name="Peeters S.H."/>
            <person name="Heuer A."/>
            <person name="Rast P."/>
            <person name="Oberbeckmann S."/>
            <person name="Bunk B."/>
            <person name="Jeske O."/>
            <person name="Meyerdierks A."/>
            <person name="Storesund J.E."/>
            <person name="Kallscheuer N."/>
            <person name="Luecker S."/>
            <person name="Lage O.M."/>
            <person name="Pohl T."/>
            <person name="Merkel B.J."/>
            <person name="Hornburger P."/>
            <person name="Mueller R.-W."/>
            <person name="Bruemmer F."/>
            <person name="Labrenz M."/>
            <person name="Spormann A.M."/>
            <person name="Op Den Camp H."/>
            <person name="Overmann J."/>
            <person name="Amann R."/>
            <person name="Jetten M.S.M."/>
            <person name="Mascher T."/>
            <person name="Medema M.H."/>
            <person name="Devos D.P."/>
            <person name="Kaster A.-K."/>
            <person name="Ovreas L."/>
            <person name="Rohde M."/>
            <person name="Galperin M.Y."/>
            <person name="Jogler C."/>
        </authorList>
    </citation>
    <scope>NUCLEOTIDE SEQUENCE [LARGE SCALE GENOMIC DNA]</scope>
    <source>
        <strain evidence="4 5">Pla52n</strain>
    </source>
</reference>
<sequence length="757" mass="82243" precursor="true">MKRVIMMALCCGLFAQLCHAQSPAEHATNIESNHNSIAELQKQIAELEEKTNKLSVQILLCHSDDTVDLAEMERLVGKLSETVKAAFELQTQLQLAQLAEAETKIAKSRRRVQARRGLGEQIVAIRIKSILDVPKPFRTPETLISEWERVLQAKDYEAYVQLLTDDGAELFAGMMMQSMSMMRTMLGLMEATQQPMDDSQQIRSIVETMNRFMRPNPPPEAVAAMSTLSSMTPPFLVTLGATRPDGQPLQPPKFSAEEYMTLLRKSSGMLTDTRQFSSVMLSAASAMEDESTPKLNVDSDWSIKIVGTEAVATQKARPIHLTVCATDTIKLKVENGRWKISLFASESDLMKFAAGPSLNPTSSSSPPAPVLPPAGPSAAYPPSPYPMDMPQASSPSFDGPSSPIQLAPPQPTRNWSDFLDEVPETGTAMVMFNDGSENSKRMLPVAQAVAESANVSLIELEQSAWSRIIAPPATHFVLMKDRQVVGTRTGLLTESRLAAFVDTAADWLTPHCSGTDPSSLVRFDCYINPGKDNIGSQQGGVYVLTGVVVAQHADETLVMGPDSIAQYMDDGYACLIASRDDTGKRTHYPFDVLSSGPVEVVESGGKVDCKTAIYLVKGLPKLPVVRLAPTEKEISAGDRVLTGSCNVEPHLPPLRYHTPKTFWQSQVVVSVGQNRYGAINGPNCLEIECPTTPAPIGYTFNGQGELIGSYALGVPSEKDRTFTAFLPNTTRSVIASAIPKLDNKALQNAIQTTLGNP</sequence>
<proteinExistence type="predicted"/>
<feature type="coiled-coil region" evidence="1">
    <location>
        <begin position="30"/>
        <end position="57"/>
    </location>
</feature>
<feature type="compositionally biased region" description="Pro residues" evidence="2">
    <location>
        <begin position="366"/>
        <end position="387"/>
    </location>
</feature>
<evidence type="ECO:0000256" key="2">
    <source>
        <dbReference type="SAM" id="MobiDB-lite"/>
    </source>
</evidence>
<keyword evidence="3" id="KW-0732">Signal</keyword>
<evidence type="ECO:0000313" key="4">
    <source>
        <dbReference type="EMBL" id="TWU01292.1"/>
    </source>
</evidence>
<gene>
    <name evidence="4" type="ORF">Pla52n_46660</name>
</gene>
<name>A0A5C6AQN8_9BACT</name>
<organism evidence="4 5">
    <name type="scientific">Stieleria varia</name>
    <dbReference type="NCBI Taxonomy" id="2528005"/>
    <lineage>
        <taxon>Bacteria</taxon>
        <taxon>Pseudomonadati</taxon>
        <taxon>Planctomycetota</taxon>
        <taxon>Planctomycetia</taxon>
        <taxon>Pirellulales</taxon>
        <taxon>Pirellulaceae</taxon>
        <taxon>Stieleria</taxon>
    </lineage>
</organism>
<feature type="chain" id="PRO_5022745222" evidence="3">
    <location>
        <begin position="21"/>
        <end position="757"/>
    </location>
</feature>
<keyword evidence="1" id="KW-0175">Coiled coil</keyword>
<dbReference type="Proteomes" id="UP000320176">
    <property type="component" value="Unassembled WGS sequence"/>
</dbReference>
<dbReference type="AlphaFoldDB" id="A0A5C6AQN8"/>